<evidence type="ECO:0000256" key="3">
    <source>
        <dbReference type="ARBA" id="ARBA00022679"/>
    </source>
</evidence>
<dbReference type="InterPro" id="IPR050426">
    <property type="entry name" value="Glycosyltransferase_28"/>
</dbReference>
<dbReference type="PANTHER" id="PTHR48050:SF13">
    <property type="entry name" value="STEROL 3-BETA-GLUCOSYLTRANSFERASE UGT80A2"/>
    <property type="match status" value="1"/>
</dbReference>
<dbReference type="PANTHER" id="PTHR48050">
    <property type="entry name" value="STEROL 3-BETA-GLUCOSYLTRANSFERASE"/>
    <property type="match status" value="1"/>
</dbReference>
<dbReference type="InterPro" id="IPR010610">
    <property type="entry name" value="EryCIII-like_C"/>
</dbReference>
<reference evidence="6 7" key="1">
    <citation type="submission" date="2024-10" db="EMBL/GenBank/DDBJ databases">
        <title>The Natural Products Discovery Center: Release of the First 8490 Sequenced Strains for Exploring Actinobacteria Biosynthetic Diversity.</title>
        <authorList>
            <person name="Kalkreuter E."/>
            <person name="Kautsar S.A."/>
            <person name="Yang D."/>
            <person name="Bader C.D."/>
            <person name="Teijaro C.N."/>
            <person name="Fluegel L."/>
            <person name="Davis C.M."/>
            <person name="Simpson J.R."/>
            <person name="Lauterbach L."/>
            <person name="Steele A.D."/>
            <person name="Gui C."/>
            <person name="Meng S."/>
            <person name="Li G."/>
            <person name="Viehrig K."/>
            <person name="Ye F."/>
            <person name="Su P."/>
            <person name="Kiefer A.F."/>
            <person name="Nichols A."/>
            <person name="Cepeda A.J."/>
            <person name="Yan W."/>
            <person name="Fan B."/>
            <person name="Jiang Y."/>
            <person name="Adhikari A."/>
            <person name="Zheng C.-J."/>
            <person name="Schuster L."/>
            <person name="Cowan T.M."/>
            <person name="Smanski M.J."/>
            <person name="Chevrette M.G."/>
            <person name="De Carvalho L.P.S."/>
            <person name="Shen B."/>
        </authorList>
    </citation>
    <scope>NUCLEOTIDE SEQUENCE [LARGE SCALE GENOMIC DNA]</scope>
    <source>
        <strain evidence="6 7">NPDC003029</strain>
    </source>
</reference>
<keyword evidence="3" id="KW-0808">Transferase</keyword>
<dbReference type="Pfam" id="PF21036">
    <property type="entry name" value="EryCIII-like_N"/>
    <property type="match status" value="1"/>
</dbReference>
<dbReference type="EMBL" id="JBIAPK010000003">
    <property type="protein sequence ID" value="MFF3339648.1"/>
    <property type="molecule type" value="Genomic_DNA"/>
</dbReference>
<evidence type="ECO:0000313" key="6">
    <source>
        <dbReference type="EMBL" id="MFF3339648.1"/>
    </source>
</evidence>
<sequence length="390" mass="41969">MRVLFAAHGASHVPWAVPLAWATQLAGHEVRVAARPQAVDRVKAAGLTAVPIGDRDAGEAFARWRIPDTAGRPRRMPADWPMGPLNWSEERRISWADQLIGLADSLADDLVAFARAWRPDLVVYDIGAVVGLVAAAAVGVPAVGYSWCQPVGAYFLDEEEVPPSYLRIFERFGAEPRIGGDTWIDPCPPALRRPSRVPRVPMRYIPYNGPGEIPGWLLRAPERPRVCVTGGITTSNFTVRQREILDEVAGLDAEVLLAVSGPEYPGTLPDNVRLTGWVPLGALAQSCDVLVHHGGAGSGMTGFAHGLPQVVVPESDDNTQWLWGDLVREAGAGINVIPDRRGAPAGLGAAITDVLERPGFTDRARAIRREIEAMPLPGELVGYLESRAGA</sequence>
<dbReference type="InterPro" id="IPR002213">
    <property type="entry name" value="UDP_glucos_trans"/>
</dbReference>
<dbReference type="RefSeq" id="WP_355712489.1">
    <property type="nucleotide sequence ID" value="NZ_JBEXNP010000001.1"/>
</dbReference>
<gene>
    <name evidence="6" type="ORF">ACFYWW_13085</name>
</gene>
<dbReference type="Proteomes" id="UP001601976">
    <property type="component" value="Unassembled WGS sequence"/>
</dbReference>
<dbReference type="CDD" id="cd03784">
    <property type="entry name" value="GT1_Gtf-like"/>
    <property type="match status" value="1"/>
</dbReference>
<keyword evidence="7" id="KW-1185">Reference proteome</keyword>
<dbReference type="SUPFAM" id="SSF53756">
    <property type="entry name" value="UDP-Glycosyltransferase/glycogen phosphorylase"/>
    <property type="match status" value="1"/>
</dbReference>
<organism evidence="6 7">
    <name type="scientific">Streptomyces flavidovirens</name>
    <dbReference type="NCBI Taxonomy" id="67298"/>
    <lineage>
        <taxon>Bacteria</taxon>
        <taxon>Bacillati</taxon>
        <taxon>Actinomycetota</taxon>
        <taxon>Actinomycetes</taxon>
        <taxon>Kitasatosporales</taxon>
        <taxon>Streptomycetaceae</taxon>
        <taxon>Streptomyces</taxon>
    </lineage>
</organism>
<comment type="similarity">
    <text evidence="1">Belongs to the glycosyltransferase 28 family.</text>
</comment>
<evidence type="ECO:0000256" key="1">
    <source>
        <dbReference type="ARBA" id="ARBA00006962"/>
    </source>
</evidence>
<accession>A0ABW6RFB5</accession>
<dbReference type="Pfam" id="PF06722">
    <property type="entry name" value="EryCIII-like_C"/>
    <property type="match status" value="1"/>
</dbReference>
<protein>
    <submittedName>
        <fullName evidence="6">Nucleotide disphospho-sugar-binding domain-containing protein</fullName>
    </submittedName>
</protein>
<proteinExistence type="inferred from homology"/>
<dbReference type="InterPro" id="IPR048284">
    <property type="entry name" value="EryCIII-like_N"/>
</dbReference>
<evidence type="ECO:0000313" key="7">
    <source>
        <dbReference type="Proteomes" id="UP001601976"/>
    </source>
</evidence>
<keyword evidence="2" id="KW-0328">Glycosyltransferase</keyword>
<feature type="domain" description="Erythromycin biosynthesis protein CIII-like C-terminal" evidence="4">
    <location>
        <begin position="243"/>
        <end position="385"/>
    </location>
</feature>
<evidence type="ECO:0000256" key="2">
    <source>
        <dbReference type="ARBA" id="ARBA00022676"/>
    </source>
</evidence>
<comment type="caution">
    <text evidence="6">The sequence shown here is derived from an EMBL/GenBank/DDBJ whole genome shotgun (WGS) entry which is preliminary data.</text>
</comment>
<evidence type="ECO:0000259" key="4">
    <source>
        <dbReference type="Pfam" id="PF06722"/>
    </source>
</evidence>
<feature type="domain" description="Erythromycin biosynthesis protein CIII-like N-terminal" evidence="5">
    <location>
        <begin position="21"/>
        <end position="231"/>
    </location>
</feature>
<evidence type="ECO:0000259" key="5">
    <source>
        <dbReference type="Pfam" id="PF21036"/>
    </source>
</evidence>
<dbReference type="Gene3D" id="3.40.50.2000">
    <property type="entry name" value="Glycogen Phosphorylase B"/>
    <property type="match status" value="2"/>
</dbReference>
<name>A0ABW6RFB5_9ACTN</name>